<accession>A0A387FPZ7</accession>
<dbReference type="OrthoDB" id="8018452at2"/>
<keyword evidence="4" id="KW-1185">Reference proteome</keyword>
<dbReference type="KEGG" id="rjg:CCGE525_17730"/>
<organism evidence="3 4">
    <name type="scientific">Rhizobium jaguaris</name>
    <dbReference type="NCBI Taxonomy" id="1312183"/>
    <lineage>
        <taxon>Bacteria</taxon>
        <taxon>Pseudomonadati</taxon>
        <taxon>Pseudomonadota</taxon>
        <taxon>Alphaproteobacteria</taxon>
        <taxon>Hyphomicrobiales</taxon>
        <taxon>Rhizobiaceae</taxon>
        <taxon>Rhizobium/Agrobacterium group</taxon>
        <taxon>Rhizobium</taxon>
    </lineage>
</organism>
<feature type="signal peptide" evidence="2">
    <location>
        <begin position="1"/>
        <end position="21"/>
    </location>
</feature>
<name>A0A387FPZ7_9HYPH</name>
<feature type="chain" id="PRO_5017281604" description="DUF3060 domain-containing protein" evidence="2">
    <location>
        <begin position="22"/>
        <end position="162"/>
    </location>
</feature>
<dbReference type="AlphaFoldDB" id="A0A387FPZ7"/>
<evidence type="ECO:0000313" key="4">
    <source>
        <dbReference type="Proteomes" id="UP000282195"/>
    </source>
</evidence>
<dbReference type="Proteomes" id="UP000282195">
    <property type="component" value="Chromosome"/>
</dbReference>
<evidence type="ECO:0000256" key="1">
    <source>
        <dbReference type="SAM" id="MobiDB-lite"/>
    </source>
</evidence>
<evidence type="ECO:0000256" key="2">
    <source>
        <dbReference type="SAM" id="SignalP"/>
    </source>
</evidence>
<feature type="region of interest" description="Disordered" evidence="1">
    <location>
        <begin position="142"/>
        <end position="162"/>
    </location>
</feature>
<protein>
    <recommendedName>
        <fullName evidence="5">DUF3060 domain-containing protein</fullName>
    </recommendedName>
</protein>
<reference evidence="3 4" key="1">
    <citation type="submission" date="2018-10" db="EMBL/GenBank/DDBJ databases">
        <title>Rhizobium etli, R. leguminosarum and a new Rhizobium genospecies from Phaseolus dumosus.</title>
        <authorList>
            <person name="Ramirez-Puebla S.T."/>
            <person name="Rogel-Hernandez M.A."/>
            <person name="Guerrero G."/>
            <person name="Ormeno-Orrillo E."/>
            <person name="Martinez-Romero J.C."/>
            <person name="Negrete-Yankelevich S."/>
            <person name="Martinez-Romero E."/>
        </authorList>
    </citation>
    <scope>NUCLEOTIDE SEQUENCE [LARGE SCALE GENOMIC DNA]</scope>
    <source>
        <strain evidence="3 4">CCGE525</strain>
    </source>
</reference>
<proteinExistence type="predicted"/>
<evidence type="ECO:0008006" key="5">
    <source>
        <dbReference type="Google" id="ProtNLM"/>
    </source>
</evidence>
<evidence type="ECO:0000313" key="3">
    <source>
        <dbReference type="EMBL" id="AYG60443.1"/>
    </source>
</evidence>
<sequence>MRFAGLAIGLTVVTVAASAAAQNFPGPGVAVINGTCSKLVVGKLDASKGCKAEIATVTGPDGSVTFIFSSGGKMLGFQGNGRGIKPGAKQGTAQLPIEVISTGAGNKMTGQVEAKGVCTFANPYSGKPVAIECSAKSTELSFTGSFQSNGKPPSSGKPPRGK</sequence>
<dbReference type="RefSeq" id="WP_120705420.1">
    <property type="nucleotide sequence ID" value="NZ_CP032694.1"/>
</dbReference>
<feature type="compositionally biased region" description="Low complexity" evidence="1">
    <location>
        <begin position="148"/>
        <end position="162"/>
    </location>
</feature>
<dbReference type="EMBL" id="CP032694">
    <property type="protein sequence ID" value="AYG60443.1"/>
    <property type="molecule type" value="Genomic_DNA"/>
</dbReference>
<gene>
    <name evidence="3" type="ORF">CCGE525_17730</name>
</gene>
<keyword evidence="2" id="KW-0732">Signal</keyword>